<dbReference type="Pfam" id="PF07683">
    <property type="entry name" value="CobW_C"/>
    <property type="match status" value="1"/>
</dbReference>
<dbReference type="SUPFAM" id="SSF90002">
    <property type="entry name" value="Hypothetical protein YjiA, C-terminal domain"/>
    <property type="match status" value="1"/>
</dbReference>
<dbReference type="InterPro" id="IPR003495">
    <property type="entry name" value="CobW/HypB/UreG_nucleotide-bd"/>
</dbReference>
<dbReference type="AlphaFoldDB" id="A0AAV7DET9"/>
<dbReference type="InterPro" id="IPR051316">
    <property type="entry name" value="Zinc-reg_GTPase_activator"/>
</dbReference>
<reference evidence="2" key="1">
    <citation type="thesis" date="2020" institute="ProQuest LLC" country="789 East Eisenhower Parkway, Ann Arbor, MI, USA">
        <title>Comparative Genomics and Chromosome Evolution.</title>
        <authorList>
            <person name="Mudd A.B."/>
        </authorList>
    </citation>
    <scope>NUCLEOTIDE SEQUENCE</scope>
    <source>
        <strain evidence="2">237g6f4</strain>
        <tissue evidence="2">Blood</tissue>
    </source>
</reference>
<dbReference type="InterPro" id="IPR011629">
    <property type="entry name" value="CobW-like_C"/>
</dbReference>
<sequence length="341" mass="38356">MEEDEDCPELVPIIELERNEESQCKIPVTIITGYLGAGKTTLLNYILTEQHNKRIAVIINEFGEGSAVEKSLAISQAGELYEEWLELRNGCLCCSVKDNGLKAIENLMQKKGKFDYILLETTGLADPGAVASMFWVDAELGSDIYLDGIVSVVDAKYALQHLLEEKPEGLVNEAARQVALADVLLINKTDLVSTKELEDVRSVVRSINGLVKILETQRSSLQDKFTTSNSHQHLDKSIVTVTFEVFGNVTDEDLHLFIQNLLWEKNVKNKSGVSMEVIRLKGLVALDNKQEQVIVQGVHELYDLEETQVKWEGEKLNRMVFIGRHLDKDILKQLFESALKR</sequence>
<evidence type="ECO:0000259" key="1">
    <source>
        <dbReference type="SMART" id="SM00833"/>
    </source>
</evidence>
<dbReference type="Gene3D" id="3.40.50.300">
    <property type="entry name" value="P-loop containing nucleotide triphosphate hydrolases"/>
    <property type="match status" value="1"/>
</dbReference>
<dbReference type="EMBL" id="WNYA01000001">
    <property type="protein sequence ID" value="KAG8595683.1"/>
    <property type="molecule type" value="Genomic_DNA"/>
</dbReference>
<comment type="caution">
    <text evidence="2">The sequence shown here is derived from an EMBL/GenBank/DDBJ whole genome shotgun (WGS) entry which is preliminary data.</text>
</comment>
<dbReference type="Proteomes" id="UP000824782">
    <property type="component" value="Unassembled WGS sequence"/>
</dbReference>
<dbReference type="PANTHER" id="PTHR13748">
    <property type="entry name" value="COBW-RELATED"/>
    <property type="match status" value="1"/>
</dbReference>
<dbReference type="PANTHER" id="PTHR13748:SF31">
    <property type="entry name" value="ZINC-REGULATED GTPASE METALLOPROTEIN ACTIVATOR 1A-RELATED"/>
    <property type="match status" value="1"/>
</dbReference>
<dbReference type="Pfam" id="PF02492">
    <property type="entry name" value="cobW"/>
    <property type="match status" value="1"/>
</dbReference>
<accession>A0AAV7DET9</accession>
<feature type="domain" description="CobW C-terminal" evidence="1">
    <location>
        <begin position="238"/>
        <end position="339"/>
    </location>
</feature>
<dbReference type="InterPro" id="IPR027417">
    <property type="entry name" value="P-loop_NTPase"/>
</dbReference>
<evidence type="ECO:0000313" key="3">
    <source>
        <dbReference type="Proteomes" id="UP000824782"/>
    </source>
</evidence>
<gene>
    <name evidence="2" type="ORF">GDO81_001593</name>
</gene>
<dbReference type="SMART" id="SM00833">
    <property type="entry name" value="CobW_C"/>
    <property type="match status" value="1"/>
</dbReference>
<proteinExistence type="predicted"/>
<keyword evidence="3" id="KW-1185">Reference proteome</keyword>
<name>A0AAV7DET9_ENGPU</name>
<dbReference type="CDD" id="cd03112">
    <property type="entry name" value="CobW-like"/>
    <property type="match status" value="1"/>
</dbReference>
<organism evidence="2 3">
    <name type="scientific">Engystomops pustulosus</name>
    <name type="common">Tungara frog</name>
    <name type="synonym">Physalaemus pustulosus</name>
    <dbReference type="NCBI Taxonomy" id="76066"/>
    <lineage>
        <taxon>Eukaryota</taxon>
        <taxon>Metazoa</taxon>
        <taxon>Chordata</taxon>
        <taxon>Craniata</taxon>
        <taxon>Vertebrata</taxon>
        <taxon>Euteleostomi</taxon>
        <taxon>Amphibia</taxon>
        <taxon>Batrachia</taxon>
        <taxon>Anura</taxon>
        <taxon>Neobatrachia</taxon>
        <taxon>Hyloidea</taxon>
        <taxon>Leptodactylidae</taxon>
        <taxon>Leiuperinae</taxon>
        <taxon>Engystomops</taxon>
    </lineage>
</organism>
<dbReference type="SUPFAM" id="SSF52540">
    <property type="entry name" value="P-loop containing nucleoside triphosphate hydrolases"/>
    <property type="match status" value="1"/>
</dbReference>
<dbReference type="GO" id="GO:0005737">
    <property type="term" value="C:cytoplasm"/>
    <property type="evidence" value="ECO:0007669"/>
    <property type="project" value="TreeGrafter"/>
</dbReference>
<evidence type="ECO:0000313" key="2">
    <source>
        <dbReference type="EMBL" id="KAG8595683.1"/>
    </source>
</evidence>
<protein>
    <recommendedName>
        <fullName evidence="1">CobW C-terminal domain-containing protein</fullName>
    </recommendedName>
</protein>